<organism evidence="14 15">
    <name type="scientific">Tichowtungia aerotolerans</name>
    <dbReference type="NCBI Taxonomy" id="2697043"/>
    <lineage>
        <taxon>Bacteria</taxon>
        <taxon>Pseudomonadati</taxon>
        <taxon>Kiritimatiellota</taxon>
        <taxon>Tichowtungiia</taxon>
        <taxon>Tichowtungiales</taxon>
        <taxon>Tichowtungiaceae</taxon>
        <taxon>Tichowtungia</taxon>
    </lineage>
</organism>
<evidence type="ECO:0000256" key="6">
    <source>
        <dbReference type="ARBA" id="ARBA00022491"/>
    </source>
</evidence>
<feature type="binding site" evidence="13">
    <location>
        <position position="146"/>
    </location>
    <ligand>
        <name>Fe cation</name>
        <dbReference type="ChEBI" id="CHEBI:24875"/>
    </ligand>
</feature>
<keyword evidence="7 12" id="KW-0479">Metal-binding</keyword>
<evidence type="ECO:0000256" key="3">
    <source>
        <dbReference type="ARBA" id="ARBA00011738"/>
    </source>
</evidence>
<evidence type="ECO:0000256" key="9">
    <source>
        <dbReference type="ARBA" id="ARBA00023015"/>
    </source>
</evidence>
<evidence type="ECO:0000256" key="10">
    <source>
        <dbReference type="ARBA" id="ARBA00023125"/>
    </source>
</evidence>
<keyword evidence="11" id="KW-0804">Transcription</keyword>
<dbReference type="Gene3D" id="1.10.10.10">
    <property type="entry name" value="Winged helix-like DNA-binding domain superfamily/Winged helix DNA-binding domain"/>
    <property type="match status" value="1"/>
</dbReference>
<dbReference type="EMBL" id="CP047593">
    <property type="protein sequence ID" value="QHI68874.1"/>
    <property type="molecule type" value="Genomic_DNA"/>
</dbReference>
<evidence type="ECO:0000256" key="11">
    <source>
        <dbReference type="ARBA" id="ARBA00023163"/>
    </source>
</evidence>
<evidence type="ECO:0000256" key="12">
    <source>
        <dbReference type="PIRSR" id="PIRSR602481-1"/>
    </source>
</evidence>
<keyword evidence="13" id="KW-0408">Iron</keyword>
<dbReference type="GO" id="GO:0000976">
    <property type="term" value="F:transcription cis-regulatory region binding"/>
    <property type="evidence" value="ECO:0007669"/>
    <property type="project" value="TreeGrafter"/>
</dbReference>
<reference evidence="14 15" key="1">
    <citation type="submission" date="2020-01" db="EMBL/GenBank/DDBJ databases">
        <title>Ponticoccus aerotolerans gen. nov., sp. nov., an anaerobic bacterium and proposal of Ponticoccusceae fam. nov., Ponticoccusles ord. nov. and Ponticoccuse classis nov. in the phylum Kiritimatiellaeota.</title>
        <authorList>
            <person name="Zhou L.Y."/>
            <person name="Du Z.J."/>
        </authorList>
    </citation>
    <scope>NUCLEOTIDE SEQUENCE [LARGE SCALE GENOMIC DNA]</scope>
    <source>
        <strain evidence="14 15">S-5007</strain>
    </source>
</reference>
<gene>
    <name evidence="14" type="ORF">GT409_05215</name>
</gene>
<evidence type="ECO:0000256" key="7">
    <source>
        <dbReference type="ARBA" id="ARBA00022723"/>
    </source>
</evidence>
<name>A0A6P1M8M3_9BACT</name>
<accession>A0A6P1M8M3</accession>
<comment type="cofactor">
    <cofactor evidence="13">
        <name>Mn(2+)</name>
        <dbReference type="ChEBI" id="CHEBI:29035"/>
    </cofactor>
    <cofactor evidence="13">
        <name>Fe(2+)</name>
        <dbReference type="ChEBI" id="CHEBI:29033"/>
    </cofactor>
    <text evidence="13">Binds 1 Mn(2+) or Fe(2+) ion per subunit.</text>
</comment>
<keyword evidence="15" id="KW-1185">Reference proteome</keyword>
<evidence type="ECO:0000313" key="14">
    <source>
        <dbReference type="EMBL" id="QHI68874.1"/>
    </source>
</evidence>
<dbReference type="InterPro" id="IPR002481">
    <property type="entry name" value="FUR"/>
</dbReference>
<dbReference type="GO" id="GO:0005829">
    <property type="term" value="C:cytosol"/>
    <property type="evidence" value="ECO:0007669"/>
    <property type="project" value="TreeGrafter"/>
</dbReference>
<dbReference type="Proteomes" id="UP000464954">
    <property type="component" value="Chromosome"/>
</dbReference>
<keyword evidence="10" id="KW-0238">DNA-binding</keyword>
<dbReference type="InterPro" id="IPR036388">
    <property type="entry name" value="WH-like_DNA-bd_sf"/>
</dbReference>
<dbReference type="InterPro" id="IPR043135">
    <property type="entry name" value="Fur_C"/>
</dbReference>
<dbReference type="GO" id="GO:0008270">
    <property type="term" value="F:zinc ion binding"/>
    <property type="evidence" value="ECO:0007669"/>
    <property type="project" value="TreeGrafter"/>
</dbReference>
<evidence type="ECO:0000256" key="1">
    <source>
        <dbReference type="ARBA" id="ARBA00004496"/>
    </source>
</evidence>
<evidence type="ECO:0000256" key="4">
    <source>
        <dbReference type="ARBA" id="ARBA00020910"/>
    </source>
</evidence>
<keyword evidence="6" id="KW-0678">Repressor</keyword>
<dbReference type="PANTHER" id="PTHR33202">
    <property type="entry name" value="ZINC UPTAKE REGULATION PROTEIN"/>
    <property type="match status" value="1"/>
</dbReference>
<comment type="cofactor">
    <cofactor evidence="12">
        <name>Zn(2+)</name>
        <dbReference type="ChEBI" id="CHEBI:29105"/>
    </cofactor>
    <text evidence="12">Binds 1 zinc ion per subunit.</text>
</comment>
<protein>
    <recommendedName>
        <fullName evidence="4">Ferric uptake regulation protein</fullName>
    </recommendedName>
</protein>
<dbReference type="GO" id="GO:1900376">
    <property type="term" value="P:regulation of secondary metabolite biosynthetic process"/>
    <property type="evidence" value="ECO:0007669"/>
    <property type="project" value="TreeGrafter"/>
</dbReference>
<comment type="subunit">
    <text evidence="3">Homodimer.</text>
</comment>
<evidence type="ECO:0000256" key="13">
    <source>
        <dbReference type="PIRSR" id="PIRSR602481-2"/>
    </source>
</evidence>
<keyword evidence="5" id="KW-0963">Cytoplasm</keyword>
<evidence type="ECO:0000256" key="8">
    <source>
        <dbReference type="ARBA" id="ARBA00022833"/>
    </source>
</evidence>
<sequence>MSIDEGVSKKHLNEDRSVEEAWPDFVSFLKAKDSRITQARRIVFEHVFARHDHFRADDLAGELASGPNHVSRGTVYRTLDLMTEAGLVQKIRDQDVHAHYEHIYGHGRHHHLICEKTGRFIEFASPEISAEIDRICKKHGFKQRLHRIVVFGELEE</sequence>
<dbReference type="GO" id="GO:0003700">
    <property type="term" value="F:DNA-binding transcription factor activity"/>
    <property type="evidence" value="ECO:0007669"/>
    <property type="project" value="InterPro"/>
</dbReference>
<evidence type="ECO:0000256" key="5">
    <source>
        <dbReference type="ARBA" id="ARBA00022490"/>
    </source>
</evidence>
<comment type="subcellular location">
    <subcellularLocation>
        <location evidence="1">Cytoplasm</location>
    </subcellularLocation>
</comment>
<dbReference type="CDD" id="cd07153">
    <property type="entry name" value="Fur_like"/>
    <property type="match status" value="1"/>
</dbReference>
<dbReference type="GO" id="GO:0045892">
    <property type="term" value="P:negative regulation of DNA-templated transcription"/>
    <property type="evidence" value="ECO:0007669"/>
    <property type="project" value="TreeGrafter"/>
</dbReference>
<dbReference type="KEGG" id="taer:GT409_05215"/>
<dbReference type="Gene3D" id="3.30.1490.190">
    <property type="match status" value="1"/>
</dbReference>
<proteinExistence type="inferred from homology"/>
<dbReference type="RefSeq" id="WP_160627616.1">
    <property type="nucleotide sequence ID" value="NZ_CP047593.1"/>
</dbReference>
<comment type="similarity">
    <text evidence="2">Belongs to the Fur family.</text>
</comment>
<keyword evidence="8 12" id="KW-0862">Zinc</keyword>
<dbReference type="PANTHER" id="PTHR33202:SF2">
    <property type="entry name" value="FERRIC UPTAKE REGULATION PROTEIN"/>
    <property type="match status" value="1"/>
</dbReference>
<dbReference type="InterPro" id="IPR036390">
    <property type="entry name" value="WH_DNA-bd_sf"/>
</dbReference>
<keyword evidence="9" id="KW-0805">Transcription regulation</keyword>
<evidence type="ECO:0000313" key="15">
    <source>
        <dbReference type="Proteomes" id="UP000464954"/>
    </source>
</evidence>
<evidence type="ECO:0000256" key="2">
    <source>
        <dbReference type="ARBA" id="ARBA00007957"/>
    </source>
</evidence>
<feature type="binding site" evidence="12">
    <location>
        <position position="114"/>
    </location>
    <ligand>
        <name>Zn(2+)</name>
        <dbReference type="ChEBI" id="CHEBI:29105"/>
    </ligand>
</feature>
<dbReference type="SUPFAM" id="SSF46785">
    <property type="entry name" value="Winged helix' DNA-binding domain"/>
    <property type="match status" value="1"/>
</dbReference>
<dbReference type="AlphaFoldDB" id="A0A6P1M8M3"/>
<dbReference type="Pfam" id="PF01475">
    <property type="entry name" value="FUR"/>
    <property type="match status" value="1"/>
</dbReference>